<comment type="caution">
    <text evidence="2">The sequence shown here is derived from an EMBL/GenBank/DDBJ whole genome shotgun (WGS) entry which is preliminary data.</text>
</comment>
<dbReference type="InterPro" id="IPR036259">
    <property type="entry name" value="MFS_trans_sf"/>
</dbReference>
<dbReference type="EMBL" id="DWZE01000079">
    <property type="protein sequence ID" value="HJA83640.1"/>
    <property type="molecule type" value="Genomic_DNA"/>
</dbReference>
<protein>
    <submittedName>
        <fullName evidence="2">Glycine zipper family protein</fullName>
    </submittedName>
</protein>
<dbReference type="Proteomes" id="UP000823860">
    <property type="component" value="Unassembled WGS sequence"/>
</dbReference>
<gene>
    <name evidence="2" type="ORF">H9785_06710</name>
</gene>
<reference evidence="2" key="1">
    <citation type="journal article" date="2021" name="PeerJ">
        <title>Extensive microbial diversity within the chicken gut microbiome revealed by metagenomics and culture.</title>
        <authorList>
            <person name="Gilroy R."/>
            <person name="Ravi A."/>
            <person name="Getino M."/>
            <person name="Pursley I."/>
            <person name="Horton D.L."/>
            <person name="Alikhan N.F."/>
            <person name="Baker D."/>
            <person name="Gharbi K."/>
            <person name="Hall N."/>
            <person name="Watson M."/>
            <person name="Adriaenssens E.M."/>
            <person name="Foster-Nyarko E."/>
            <person name="Jarju S."/>
            <person name="Secka A."/>
            <person name="Antonio M."/>
            <person name="Oren A."/>
            <person name="Chaudhuri R.R."/>
            <person name="La Ragione R."/>
            <person name="Hildebrand F."/>
            <person name="Pallen M.J."/>
        </authorList>
    </citation>
    <scope>NUCLEOTIDE SEQUENCE</scope>
    <source>
        <strain evidence="2">ChiHecec1B25-7008</strain>
    </source>
</reference>
<evidence type="ECO:0000256" key="1">
    <source>
        <dbReference type="SAM" id="SignalP"/>
    </source>
</evidence>
<feature type="chain" id="PRO_5039600146" evidence="1">
    <location>
        <begin position="25"/>
        <end position="230"/>
    </location>
</feature>
<organism evidence="2 3">
    <name type="scientific">Candidatus Bacteroides intestinavium</name>
    <dbReference type="NCBI Taxonomy" id="2838469"/>
    <lineage>
        <taxon>Bacteria</taxon>
        <taxon>Pseudomonadati</taxon>
        <taxon>Bacteroidota</taxon>
        <taxon>Bacteroidia</taxon>
        <taxon>Bacteroidales</taxon>
        <taxon>Bacteroidaceae</taxon>
        <taxon>Bacteroides</taxon>
    </lineage>
</organism>
<dbReference type="AlphaFoldDB" id="A0A9D2HRF3"/>
<name>A0A9D2HRF3_9BACE</name>
<sequence>MKRLRPSFTIALATLLLCSGCYTSRTGIGGDPEATLAGAAIGGNVGGLMGGLIGENHHGWHGGYRGSAIGAIVGTLAGAAIGHAVSRNRNEQEDVYVIERTEPARVEPIHHSSTGLENLRIRNIRFIDDDRDHTLRSGESSKIIFDIINESNRPVFNVVPVVEELTGMKRIYLSPSVMVESIGPHNGIKYTATLTAGKRIKTGEIVLRVSVADSFGQPYDGQEFSLPTLR</sequence>
<evidence type="ECO:0000313" key="2">
    <source>
        <dbReference type="EMBL" id="HJA83640.1"/>
    </source>
</evidence>
<accession>A0A9D2HRF3</accession>
<dbReference type="SUPFAM" id="SSF103473">
    <property type="entry name" value="MFS general substrate transporter"/>
    <property type="match status" value="1"/>
</dbReference>
<evidence type="ECO:0000313" key="3">
    <source>
        <dbReference type="Proteomes" id="UP000823860"/>
    </source>
</evidence>
<feature type="signal peptide" evidence="1">
    <location>
        <begin position="1"/>
        <end position="24"/>
    </location>
</feature>
<proteinExistence type="predicted"/>
<keyword evidence="1" id="KW-0732">Signal</keyword>
<reference evidence="2" key="2">
    <citation type="submission" date="2021-04" db="EMBL/GenBank/DDBJ databases">
        <authorList>
            <person name="Gilroy R."/>
        </authorList>
    </citation>
    <scope>NUCLEOTIDE SEQUENCE</scope>
    <source>
        <strain evidence="2">ChiHecec1B25-7008</strain>
    </source>
</reference>